<protein>
    <submittedName>
        <fullName evidence="1">Uncharacterized protein</fullName>
    </submittedName>
</protein>
<reference evidence="1" key="1">
    <citation type="submission" date="2021-05" db="EMBL/GenBank/DDBJ databases">
        <title>Comparative genomics of three Colletotrichum scovillei strains and genetic complementation revealed genes involved fungal growth and virulence on chili pepper.</title>
        <authorList>
            <person name="Hsieh D.-K."/>
            <person name="Chuang S.-C."/>
            <person name="Chen C.-Y."/>
            <person name="Chao Y.-T."/>
            <person name="Lu M.-Y.J."/>
            <person name="Lee M.-H."/>
            <person name="Shih M.-C."/>
        </authorList>
    </citation>
    <scope>NUCLEOTIDE SEQUENCE</scope>
    <source>
        <strain evidence="1">Coll-153</strain>
    </source>
</reference>
<dbReference type="Proteomes" id="UP000699042">
    <property type="component" value="Unassembled WGS sequence"/>
</dbReference>
<organism evidence="1 2">
    <name type="scientific">Colletotrichum scovillei</name>
    <dbReference type="NCBI Taxonomy" id="1209932"/>
    <lineage>
        <taxon>Eukaryota</taxon>
        <taxon>Fungi</taxon>
        <taxon>Dikarya</taxon>
        <taxon>Ascomycota</taxon>
        <taxon>Pezizomycotina</taxon>
        <taxon>Sordariomycetes</taxon>
        <taxon>Hypocreomycetidae</taxon>
        <taxon>Glomerellales</taxon>
        <taxon>Glomerellaceae</taxon>
        <taxon>Colletotrichum</taxon>
        <taxon>Colletotrichum acutatum species complex</taxon>
    </lineage>
</organism>
<sequence length="77" mass="8569">RLSSKCSECSLHAASRASLVIVEYRRHNRPPSLLALPLNGLLHLAAQATQTQRLRLNRNLSHQKLANADETTAEAER</sequence>
<keyword evidence="2" id="KW-1185">Reference proteome</keyword>
<dbReference type="AlphaFoldDB" id="A0A9P7RA15"/>
<evidence type="ECO:0000313" key="2">
    <source>
        <dbReference type="Proteomes" id="UP000699042"/>
    </source>
</evidence>
<comment type="caution">
    <text evidence="1">The sequence shown here is derived from an EMBL/GenBank/DDBJ whole genome shotgun (WGS) entry which is preliminary data.</text>
</comment>
<evidence type="ECO:0000313" key="1">
    <source>
        <dbReference type="EMBL" id="KAG7053687.1"/>
    </source>
</evidence>
<accession>A0A9P7RA15</accession>
<proteinExistence type="predicted"/>
<gene>
    <name evidence="1" type="ORF">JMJ77_000772</name>
</gene>
<dbReference type="EMBL" id="JAESDN010000003">
    <property type="protein sequence ID" value="KAG7053687.1"/>
    <property type="molecule type" value="Genomic_DNA"/>
</dbReference>
<feature type="non-terminal residue" evidence="1">
    <location>
        <position position="77"/>
    </location>
</feature>
<name>A0A9P7RA15_9PEZI</name>